<reference evidence="1 2" key="1">
    <citation type="submission" date="2018-09" db="EMBL/GenBank/DDBJ databases">
        <authorList>
            <person name="Li J."/>
        </authorList>
    </citation>
    <scope>NUCLEOTIDE SEQUENCE [LARGE SCALE GENOMIC DNA]</scope>
    <source>
        <strain evidence="1 2">2129</strain>
    </source>
</reference>
<keyword evidence="2" id="KW-1185">Reference proteome</keyword>
<organism evidence="1 2">
    <name type="scientific">Actinomyces lilanjuaniae</name>
    <dbReference type="NCBI Taxonomy" id="2321394"/>
    <lineage>
        <taxon>Bacteria</taxon>
        <taxon>Bacillati</taxon>
        <taxon>Actinomycetota</taxon>
        <taxon>Actinomycetes</taxon>
        <taxon>Actinomycetales</taxon>
        <taxon>Actinomycetaceae</taxon>
        <taxon>Actinomyces</taxon>
    </lineage>
</organism>
<proteinExistence type="predicted"/>
<name>A0ABN5PU21_9ACTO</name>
<accession>A0ABN5PU21</accession>
<protein>
    <submittedName>
        <fullName evidence="1">Uncharacterized protein</fullName>
    </submittedName>
</protein>
<evidence type="ECO:0000313" key="2">
    <source>
        <dbReference type="Proteomes" id="UP000273001"/>
    </source>
</evidence>
<sequence>MGEQQGVVASVVYRVVEDRDAVVTVASGLASQAARGGSAEGLEGVYYRVGAVRSFLGAVGSVRGAELEAGGAGEEEMEEFWGVQYLGRAVFTTVVGGRSGGAGAEVAAPLVVQEGAVLGGPVRVGGLPGATVADLEGPTAGSRSLLEAYAYAEAANGGLVPQEALAPENFVDPANDEPYPWYHEPGSGQGPVVDLPAAPSDDVVSAVREWGHSDDVADLDEDDILDNLSNAVYEGRSIASELVLGADGEPGGDPGDITINKD</sequence>
<dbReference type="Proteomes" id="UP000273001">
    <property type="component" value="Chromosome"/>
</dbReference>
<evidence type="ECO:0000313" key="1">
    <source>
        <dbReference type="EMBL" id="AYD90485.1"/>
    </source>
</evidence>
<dbReference type="EMBL" id="CP032514">
    <property type="protein sequence ID" value="AYD90485.1"/>
    <property type="molecule type" value="Genomic_DNA"/>
</dbReference>
<gene>
    <name evidence="1" type="ORF">D5R93_11625</name>
</gene>